<dbReference type="RefSeq" id="WP_317941301.1">
    <property type="nucleotide sequence ID" value="NZ_JAUBDJ010000015.1"/>
</dbReference>
<evidence type="ECO:0008006" key="3">
    <source>
        <dbReference type="Google" id="ProtNLM"/>
    </source>
</evidence>
<organism evidence="1 2">
    <name type="scientific">Sporosarcina thermotolerans</name>
    <dbReference type="NCBI Taxonomy" id="633404"/>
    <lineage>
        <taxon>Bacteria</taxon>
        <taxon>Bacillati</taxon>
        <taxon>Bacillota</taxon>
        <taxon>Bacilli</taxon>
        <taxon>Bacillales</taxon>
        <taxon>Caryophanaceae</taxon>
        <taxon>Sporosarcina</taxon>
    </lineage>
</organism>
<keyword evidence="2" id="KW-1185">Reference proteome</keyword>
<gene>
    <name evidence="1" type="ORF">QTL97_16895</name>
</gene>
<dbReference type="AlphaFoldDB" id="A0AAW9AE48"/>
<comment type="caution">
    <text evidence="1">The sequence shown here is derived from an EMBL/GenBank/DDBJ whole genome shotgun (WGS) entry which is preliminary data.</text>
</comment>
<dbReference type="EMBL" id="JAUBDJ010000015">
    <property type="protein sequence ID" value="MDW0118605.1"/>
    <property type="molecule type" value="Genomic_DNA"/>
</dbReference>
<evidence type="ECO:0000313" key="2">
    <source>
        <dbReference type="Proteomes" id="UP001271648"/>
    </source>
</evidence>
<proteinExistence type="predicted"/>
<reference evidence="1 2" key="1">
    <citation type="submission" date="2023-06" db="EMBL/GenBank/DDBJ databases">
        <title>Sporosarcina sp. nov., isolated from Korean traditional fermented seafood 'Jeotgal'.</title>
        <authorList>
            <person name="Yang A.I."/>
            <person name="Shin N.-R."/>
        </authorList>
    </citation>
    <scope>NUCLEOTIDE SEQUENCE [LARGE SCALE GENOMIC DNA]</scope>
    <source>
        <strain evidence="1 2">KCTC43456</strain>
    </source>
</reference>
<accession>A0AAW9AE48</accession>
<evidence type="ECO:0000313" key="1">
    <source>
        <dbReference type="EMBL" id="MDW0118605.1"/>
    </source>
</evidence>
<name>A0AAW9AE48_9BACL</name>
<dbReference type="Proteomes" id="UP001271648">
    <property type="component" value="Unassembled WGS sequence"/>
</dbReference>
<sequence length="275" mass="32407">MDKQFENYTDLTIFFDESGKTKTDKIQLMGGLSLPSRIYFSNQFLSLHRLNESYRYHWSEYKGDYKQREGILLLFDIASSLAPFGQLNIIRYSRQNLIIQEKKFSTFDPDKKGNEIMTNMLCTKLPERIMYGLLRGYDPSSPIRSTLYIEHANEYVSLNLAESMKLQLNIHALYRGEPFYVHECGYRKKGEEIGVELTDILLGIVRTILENPDCESRKKREQVKLIVELLRTEKLQPFLNRLRLFELMSSSDLREIDIKASVKMFIVKNYEIYFD</sequence>
<protein>
    <recommendedName>
        <fullName evidence="3">DUF3800 domain-containing protein</fullName>
    </recommendedName>
</protein>